<dbReference type="AlphaFoldDB" id="A0A511AS03"/>
<evidence type="ECO:0000256" key="2">
    <source>
        <dbReference type="ARBA" id="ARBA00022475"/>
    </source>
</evidence>
<name>A0A511AS03_9LACT</name>
<keyword evidence="8" id="KW-0472">Membrane</keyword>
<dbReference type="PANTHER" id="PTHR43423:SF12">
    <property type="entry name" value="IRON EXPORT ATP-BINDING PROTEIN FETA-RELATED"/>
    <property type="match status" value="1"/>
</dbReference>
<reference evidence="10 11" key="1">
    <citation type="submission" date="2019-07" db="EMBL/GenBank/DDBJ databases">
        <title>Whole genome shotgun sequence of Alkalibacterium kapii NBRC 103247.</title>
        <authorList>
            <person name="Hosoyama A."/>
            <person name="Uohara A."/>
            <person name="Ohji S."/>
            <person name="Ichikawa N."/>
        </authorList>
    </citation>
    <scope>NUCLEOTIDE SEQUENCE [LARGE SCALE GENOMIC DNA]</scope>
    <source>
        <strain evidence="10 11">NBRC 103247</strain>
    </source>
</reference>
<evidence type="ECO:0000256" key="7">
    <source>
        <dbReference type="ARBA" id="ARBA00022967"/>
    </source>
</evidence>
<dbReference type="RefSeq" id="WP_146922803.1">
    <property type="nucleotide sequence ID" value="NZ_BJUY01000001.1"/>
</dbReference>
<comment type="caution">
    <text evidence="10">The sequence shown here is derived from an EMBL/GenBank/DDBJ whole genome shotgun (WGS) entry which is preliminary data.</text>
</comment>
<keyword evidence="2" id="KW-1003">Cell membrane</keyword>
<dbReference type="GO" id="GO:0006817">
    <property type="term" value="P:phosphate ion transport"/>
    <property type="evidence" value="ECO:0007669"/>
    <property type="project" value="UniProtKB-KW"/>
</dbReference>
<keyword evidence="1" id="KW-0813">Transport</keyword>
<dbReference type="InterPro" id="IPR003439">
    <property type="entry name" value="ABC_transporter-like_ATP-bd"/>
</dbReference>
<keyword evidence="7" id="KW-1278">Translocase</keyword>
<evidence type="ECO:0000313" key="10">
    <source>
        <dbReference type="EMBL" id="GEK90532.1"/>
    </source>
</evidence>
<accession>A0A511AS03</accession>
<dbReference type="EMBL" id="BJUY01000001">
    <property type="protein sequence ID" value="GEK90532.1"/>
    <property type="molecule type" value="Genomic_DNA"/>
</dbReference>
<gene>
    <name evidence="10" type="ORF">AKA01nite_01540</name>
</gene>
<feature type="domain" description="ABC transporter" evidence="9">
    <location>
        <begin position="6"/>
        <end position="216"/>
    </location>
</feature>
<dbReference type="OrthoDB" id="9785080at2"/>
<dbReference type="Proteomes" id="UP000321662">
    <property type="component" value="Unassembled WGS sequence"/>
</dbReference>
<dbReference type="SUPFAM" id="SSF52540">
    <property type="entry name" value="P-loop containing nucleoside triphosphate hydrolases"/>
    <property type="match status" value="1"/>
</dbReference>
<dbReference type="InterPro" id="IPR003593">
    <property type="entry name" value="AAA+_ATPase"/>
</dbReference>
<keyword evidence="3" id="KW-0997">Cell inner membrane</keyword>
<dbReference type="SMART" id="SM00382">
    <property type="entry name" value="AAA"/>
    <property type="match status" value="1"/>
</dbReference>
<dbReference type="InterPro" id="IPR027417">
    <property type="entry name" value="P-loop_NTPase"/>
</dbReference>
<evidence type="ECO:0000256" key="3">
    <source>
        <dbReference type="ARBA" id="ARBA00022519"/>
    </source>
</evidence>
<evidence type="ECO:0000256" key="5">
    <source>
        <dbReference type="ARBA" id="ARBA00022741"/>
    </source>
</evidence>
<proteinExistence type="predicted"/>
<protein>
    <submittedName>
        <fullName evidence="10">ABC transporter ATP-binding protein</fullName>
    </submittedName>
</protein>
<evidence type="ECO:0000256" key="1">
    <source>
        <dbReference type="ARBA" id="ARBA00022448"/>
    </source>
</evidence>
<dbReference type="InterPro" id="IPR017871">
    <property type="entry name" value="ABC_transporter-like_CS"/>
</dbReference>
<dbReference type="Gene3D" id="3.40.50.300">
    <property type="entry name" value="P-loop containing nucleotide triphosphate hydrolases"/>
    <property type="match status" value="1"/>
</dbReference>
<evidence type="ECO:0000256" key="6">
    <source>
        <dbReference type="ARBA" id="ARBA00022840"/>
    </source>
</evidence>
<keyword evidence="5" id="KW-0547">Nucleotide-binding</keyword>
<evidence type="ECO:0000259" key="9">
    <source>
        <dbReference type="PROSITE" id="PS50893"/>
    </source>
</evidence>
<evidence type="ECO:0000313" key="11">
    <source>
        <dbReference type="Proteomes" id="UP000321662"/>
    </source>
</evidence>
<keyword evidence="6 10" id="KW-0067">ATP-binding</keyword>
<keyword evidence="11" id="KW-1185">Reference proteome</keyword>
<dbReference type="PROSITE" id="PS00211">
    <property type="entry name" value="ABC_TRANSPORTER_1"/>
    <property type="match status" value="1"/>
</dbReference>
<sequence>MTEKILEINSVSFTTGKEKILSGIDFSVQASEHITITGPSGGGKSTLLKLIASMLTPTTGTINYRERNIAEIDPTTYRKKVSYLFQNPTLFGTNVKDNLAFPYEIRDEKFDEMKSIKWLEQVKLDRSYLIKPVKELSGGEKQRVALIRNLMFKPDVLLLDEMTSSLDMKNKNILFDIIKNLNEKDKMTILSVTHDEREISRATRVIRISEGKVEQK</sequence>
<evidence type="ECO:0000256" key="8">
    <source>
        <dbReference type="ARBA" id="ARBA00023136"/>
    </source>
</evidence>
<dbReference type="Pfam" id="PF00005">
    <property type="entry name" value="ABC_tran"/>
    <property type="match status" value="1"/>
</dbReference>
<dbReference type="PROSITE" id="PS50893">
    <property type="entry name" value="ABC_TRANSPORTER_2"/>
    <property type="match status" value="1"/>
</dbReference>
<evidence type="ECO:0000256" key="4">
    <source>
        <dbReference type="ARBA" id="ARBA00022592"/>
    </source>
</evidence>
<dbReference type="GO" id="GO:0005524">
    <property type="term" value="F:ATP binding"/>
    <property type="evidence" value="ECO:0007669"/>
    <property type="project" value="UniProtKB-KW"/>
</dbReference>
<dbReference type="PANTHER" id="PTHR43423">
    <property type="entry name" value="ABC TRANSPORTER I FAMILY MEMBER 17"/>
    <property type="match status" value="1"/>
</dbReference>
<organism evidence="10 11">
    <name type="scientific">Alkalibacterium kapii</name>
    <dbReference type="NCBI Taxonomy" id="426704"/>
    <lineage>
        <taxon>Bacteria</taxon>
        <taxon>Bacillati</taxon>
        <taxon>Bacillota</taxon>
        <taxon>Bacilli</taxon>
        <taxon>Lactobacillales</taxon>
        <taxon>Carnobacteriaceae</taxon>
        <taxon>Alkalibacterium</taxon>
    </lineage>
</organism>
<keyword evidence="4" id="KW-0592">Phosphate transport</keyword>
<dbReference type="GO" id="GO:0016887">
    <property type="term" value="F:ATP hydrolysis activity"/>
    <property type="evidence" value="ECO:0007669"/>
    <property type="project" value="InterPro"/>
</dbReference>